<reference evidence="2 3" key="1">
    <citation type="submission" date="2017-06" db="EMBL/GenBank/DDBJ databases">
        <title>Genome Sequencing of the methanotroph Methylovulum psychrotolerants str. HV10-M2 isolated from a high-altitude environment.</title>
        <authorList>
            <person name="Mateos-Rivera A."/>
        </authorList>
    </citation>
    <scope>NUCLEOTIDE SEQUENCE [LARGE SCALE GENOMIC DNA]</scope>
    <source>
        <strain evidence="2 3">HV10_M2</strain>
    </source>
</reference>
<name>A0A1Z4C3L4_9GAMM</name>
<dbReference type="EMBL" id="CP022129">
    <property type="protein sequence ID" value="ASF48109.1"/>
    <property type="molecule type" value="Genomic_DNA"/>
</dbReference>
<accession>A0A1Z4C3L4</accession>
<evidence type="ECO:0000313" key="2">
    <source>
        <dbReference type="EMBL" id="ASF48109.1"/>
    </source>
</evidence>
<dbReference type="AlphaFoldDB" id="A0A1Z4C3L4"/>
<proteinExistence type="predicted"/>
<feature type="region of interest" description="Disordered" evidence="1">
    <location>
        <begin position="1"/>
        <end position="67"/>
    </location>
</feature>
<keyword evidence="3" id="KW-1185">Reference proteome</keyword>
<organism evidence="2 3">
    <name type="scientific">Methylovulum psychrotolerans</name>
    <dbReference type="NCBI Taxonomy" id="1704499"/>
    <lineage>
        <taxon>Bacteria</taxon>
        <taxon>Pseudomonadati</taxon>
        <taxon>Pseudomonadota</taxon>
        <taxon>Gammaproteobacteria</taxon>
        <taxon>Methylococcales</taxon>
        <taxon>Methylococcaceae</taxon>
        <taxon>Methylovulum</taxon>
    </lineage>
</organism>
<dbReference type="RefSeq" id="WP_088620979.1">
    <property type="nucleotide sequence ID" value="NZ_CP022129.1"/>
</dbReference>
<protein>
    <submittedName>
        <fullName evidence="2">Uncharacterized protein</fullName>
    </submittedName>
</protein>
<dbReference type="Proteomes" id="UP000197019">
    <property type="component" value="Chromosome"/>
</dbReference>
<dbReference type="KEGG" id="mpsy:CEK71_19700"/>
<evidence type="ECO:0000313" key="3">
    <source>
        <dbReference type="Proteomes" id="UP000197019"/>
    </source>
</evidence>
<feature type="compositionally biased region" description="Basic and acidic residues" evidence="1">
    <location>
        <begin position="14"/>
        <end position="48"/>
    </location>
</feature>
<evidence type="ECO:0000256" key="1">
    <source>
        <dbReference type="SAM" id="MobiDB-lite"/>
    </source>
</evidence>
<sequence>MSKQAKGMYNDILDSTRGEYERAMWGRKTTEDLDIHEPNPPEGQHHGTVDTSTDLEQQQEIDDDLEI</sequence>
<feature type="compositionally biased region" description="Acidic residues" evidence="1">
    <location>
        <begin position="57"/>
        <end position="67"/>
    </location>
</feature>
<gene>
    <name evidence="2" type="ORF">CEK71_19700</name>
</gene>